<dbReference type="eggNOG" id="COG3832">
    <property type="taxonomic scope" value="Bacteria"/>
</dbReference>
<dbReference type="Gene3D" id="3.30.530.20">
    <property type="match status" value="1"/>
</dbReference>
<protein>
    <recommendedName>
        <fullName evidence="3">Polyketide cyclase/dehydrase</fullName>
    </recommendedName>
</protein>
<dbReference type="STRING" id="395963.Bind_0851"/>
<dbReference type="OrthoDB" id="1364128at2"/>
<dbReference type="PANTHER" id="PTHR39332:SF7">
    <property type="entry name" value="SRPBCC FAMILY PROTEIN"/>
    <property type="match status" value="1"/>
</dbReference>
<evidence type="ECO:0000313" key="2">
    <source>
        <dbReference type="Proteomes" id="UP000001695"/>
    </source>
</evidence>
<keyword evidence="2" id="KW-1185">Reference proteome</keyword>
<dbReference type="AlphaFoldDB" id="B2IHI0"/>
<reference evidence="1 2" key="2">
    <citation type="journal article" date="2010" name="J. Bacteriol.">
        <title>Complete genome sequence of Beijerinckia indica subsp. indica.</title>
        <authorList>
            <person name="Tamas I."/>
            <person name="Dedysh S.N."/>
            <person name="Liesack W."/>
            <person name="Stott M.B."/>
            <person name="Alam M."/>
            <person name="Murrell J.C."/>
            <person name="Dunfield P.F."/>
        </authorList>
    </citation>
    <scope>NUCLEOTIDE SEQUENCE [LARGE SCALE GENOMIC DNA]</scope>
    <source>
        <strain evidence="2">ATCC 9039 / DSM 1715 / NCIMB 8712</strain>
    </source>
</reference>
<dbReference type="Proteomes" id="UP000001695">
    <property type="component" value="Chromosome"/>
</dbReference>
<accession>B2IHI0</accession>
<dbReference type="HOGENOM" id="CLU_106645_0_0_5"/>
<name>B2IHI0_BEII9</name>
<sequence>MVGAYPGLIRVCGILLLELGLPLPASAQELPLQKVVESVEIDAAPEKVWSVVGTFHDMSWLPGVVKTSGTGGNTPKEAKRTLAFGSGATIEEELTHYNAAGLTYSYRIVQVDPKVLPVTHYTSTLTVLAPEAGGKTKLEWEGAFARASTEKEPPPEFNDAAAVKAVTAVYRAGLENVKKKSEISK</sequence>
<proteinExistence type="predicted"/>
<dbReference type="SUPFAM" id="SSF55961">
    <property type="entry name" value="Bet v1-like"/>
    <property type="match status" value="1"/>
</dbReference>
<dbReference type="CDD" id="cd07821">
    <property type="entry name" value="PYR_PYL_RCAR_like"/>
    <property type="match status" value="1"/>
</dbReference>
<evidence type="ECO:0008006" key="3">
    <source>
        <dbReference type="Google" id="ProtNLM"/>
    </source>
</evidence>
<dbReference type="EMBL" id="CP001016">
    <property type="protein sequence ID" value="ACB94501.1"/>
    <property type="molecule type" value="Genomic_DNA"/>
</dbReference>
<dbReference type="Pfam" id="PF10604">
    <property type="entry name" value="Polyketide_cyc2"/>
    <property type="match status" value="1"/>
</dbReference>
<organism evidence="1 2">
    <name type="scientific">Beijerinckia indica subsp. indica (strain ATCC 9039 / DSM 1715 / NCIMB 8712)</name>
    <dbReference type="NCBI Taxonomy" id="395963"/>
    <lineage>
        <taxon>Bacteria</taxon>
        <taxon>Pseudomonadati</taxon>
        <taxon>Pseudomonadota</taxon>
        <taxon>Alphaproteobacteria</taxon>
        <taxon>Hyphomicrobiales</taxon>
        <taxon>Beijerinckiaceae</taxon>
        <taxon>Beijerinckia</taxon>
    </lineage>
</organism>
<dbReference type="InterPro" id="IPR019587">
    <property type="entry name" value="Polyketide_cyclase/dehydratase"/>
</dbReference>
<dbReference type="RefSeq" id="WP_012383858.1">
    <property type="nucleotide sequence ID" value="NC_010581.1"/>
</dbReference>
<gene>
    <name evidence="1" type="ordered locus">Bind_0851</name>
</gene>
<evidence type="ECO:0000313" key="1">
    <source>
        <dbReference type="EMBL" id="ACB94501.1"/>
    </source>
</evidence>
<reference evidence="2" key="1">
    <citation type="submission" date="2008-03" db="EMBL/GenBank/DDBJ databases">
        <title>Complete sequence of chromosome of Beijerinckia indica subsp. indica ATCC 9039.</title>
        <authorList>
            <consortium name="US DOE Joint Genome Institute"/>
            <person name="Copeland A."/>
            <person name="Lucas S."/>
            <person name="Lapidus A."/>
            <person name="Glavina del Rio T."/>
            <person name="Dalin E."/>
            <person name="Tice H."/>
            <person name="Bruce D."/>
            <person name="Goodwin L."/>
            <person name="Pitluck S."/>
            <person name="LaButti K."/>
            <person name="Schmutz J."/>
            <person name="Larimer F."/>
            <person name="Land M."/>
            <person name="Hauser L."/>
            <person name="Kyrpides N."/>
            <person name="Mikhailova N."/>
            <person name="Dunfield P.F."/>
            <person name="Dedysh S.N."/>
            <person name="Liesack W."/>
            <person name="Saw J.H."/>
            <person name="Alam M."/>
            <person name="Chen Y."/>
            <person name="Murrell J.C."/>
            <person name="Richardson P."/>
        </authorList>
    </citation>
    <scope>NUCLEOTIDE SEQUENCE [LARGE SCALE GENOMIC DNA]</scope>
    <source>
        <strain evidence="2">ATCC 9039 / DSM 1715 / NCIMB 8712</strain>
    </source>
</reference>
<dbReference type="PANTHER" id="PTHR39332">
    <property type="entry name" value="BLL4707 PROTEIN"/>
    <property type="match status" value="1"/>
</dbReference>
<dbReference type="KEGG" id="bid:Bind_0851"/>
<dbReference type="InterPro" id="IPR023393">
    <property type="entry name" value="START-like_dom_sf"/>
</dbReference>